<dbReference type="EMBL" id="CP067138">
    <property type="protein sequence ID" value="WCR09227.1"/>
    <property type="molecule type" value="Genomic_DNA"/>
</dbReference>
<reference evidence="2 3" key="1">
    <citation type="submission" date="2021-01" db="EMBL/GenBank/DDBJ databases">
        <title>Biogeographic distribution of Paracoccus.</title>
        <authorList>
            <person name="Hollensteiner J."/>
            <person name="Leineberger J."/>
            <person name="Brinkhoff T."/>
            <person name="Daniel R."/>
        </authorList>
    </citation>
    <scope>NUCLEOTIDE SEQUENCE [LARGE SCALE GENOMIC DNA]</scope>
    <source>
        <strain evidence="2 3">KCTC 22803</strain>
        <plasmid evidence="2 3">p7465</plasmid>
    </source>
</reference>
<gene>
    <name evidence="2" type="ORF">JHX87_18355</name>
</gene>
<dbReference type="InterPro" id="IPR027470">
    <property type="entry name" value="Cation_efflux_CTD"/>
</dbReference>
<keyword evidence="2" id="KW-0614">Plasmid</keyword>
<evidence type="ECO:0000313" key="2">
    <source>
        <dbReference type="EMBL" id="WCR09227.1"/>
    </source>
</evidence>
<dbReference type="Pfam" id="PF16916">
    <property type="entry name" value="ZT_dimer"/>
    <property type="match status" value="1"/>
</dbReference>
<organism evidence="2 3">
    <name type="scientific">Paracoccus fistulariae</name>
    <dbReference type="NCBI Taxonomy" id="658446"/>
    <lineage>
        <taxon>Bacteria</taxon>
        <taxon>Pseudomonadati</taxon>
        <taxon>Pseudomonadota</taxon>
        <taxon>Alphaproteobacteria</taxon>
        <taxon>Rhodobacterales</taxon>
        <taxon>Paracoccaceae</taxon>
        <taxon>Paracoccus</taxon>
    </lineage>
</organism>
<dbReference type="Gene3D" id="3.30.70.1350">
    <property type="entry name" value="Cation efflux protein, cytoplasmic domain"/>
    <property type="match status" value="1"/>
</dbReference>
<dbReference type="Proteomes" id="UP001219349">
    <property type="component" value="Plasmid p7465"/>
</dbReference>
<proteinExistence type="predicted"/>
<dbReference type="SUPFAM" id="SSF160240">
    <property type="entry name" value="Cation efflux protein cytoplasmic domain-like"/>
    <property type="match status" value="1"/>
</dbReference>
<evidence type="ECO:0000259" key="1">
    <source>
        <dbReference type="Pfam" id="PF16916"/>
    </source>
</evidence>
<sequence length="113" mass="12698">MPQTRQNLHNFGRVFWKAQAIDPLQNGKALRKRAFLVQLDGAMQAHDLRTRHAGAAIFIDFHLVVPGGTTVFQSHEICDQIEESLKNHLDDAKVTIHVEPEHKSKQSGAIIPD</sequence>
<evidence type="ECO:0000313" key="3">
    <source>
        <dbReference type="Proteomes" id="UP001219349"/>
    </source>
</evidence>
<geneLocation type="plasmid" evidence="2 3">
    <name>p7465</name>
</geneLocation>
<keyword evidence="3" id="KW-1185">Reference proteome</keyword>
<dbReference type="RefSeq" id="WP_419182195.1">
    <property type="nucleotide sequence ID" value="NZ_CP067138.1"/>
</dbReference>
<dbReference type="InterPro" id="IPR036837">
    <property type="entry name" value="Cation_efflux_CTD_sf"/>
</dbReference>
<protein>
    <recommendedName>
        <fullName evidence="1">Cation efflux protein cytoplasmic domain-containing protein</fullName>
    </recommendedName>
</protein>
<feature type="domain" description="Cation efflux protein cytoplasmic" evidence="1">
    <location>
        <begin position="35"/>
        <end position="101"/>
    </location>
</feature>
<accession>A0ABY7SQB5</accession>
<name>A0ABY7SQB5_9RHOB</name>